<keyword evidence="2" id="KW-0157">Chromophore</keyword>
<evidence type="ECO:0000313" key="5">
    <source>
        <dbReference type="Proteomes" id="UP000464378"/>
    </source>
</evidence>
<name>A0A6C2YK02_9BACT</name>
<accession>A0A6C2YK02</accession>
<organism evidence="4">
    <name type="scientific">Tuwongella immobilis</name>
    <dbReference type="NCBI Taxonomy" id="692036"/>
    <lineage>
        <taxon>Bacteria</taxon>
        <taxon>Pseudomonadati</taxon>
        <taxon>Planctomycetota</taxon>
        <taxon>Planctomycetia</taxon>
        <taxon>Gemmatales</taxon>
        <taxon>Gemmataceae</taxon>
        <taxon>Tuwongella</taxon>
    </lineage>
</organism>
<dbReference type="InterPro" id="IPR012128">
    <property type="entry name" value="Phycobilisome_asu/bsu"/>
</dbReference>
<protein>
    <submittedName>
        <fullName evidence="4">Uncharacterized protein</fullName>
    </submittedName>
</protein>
<evidence type="ECO:0000256" key="3">
    <source>
        <dbReference type="ARBA" id="ARBA00023307"/>
    </source>
</evidence>
<dbReference type="GO" id="GO:0030089">
    <property type="term" value="C:phycobilisome"/>
    <property type="evidence" value="ECO:0007669"/>
    <property type="project" value="InterPro"/>
</dbReference>
<dbReference type="KEGG" id="tim:GMBLW1_25250"/>
<dbReference type="Gene3D" id="1.10.490.20">
    <property type="entry name" value="Phycocyanins"/>
    <property type="match status" value="1"/>
</dbReference>
<dbReference type="SUPFAM" id="SSF46458">
    <property type="entry name" value="Globin-like"/>
    <property type="match status" value="1"/>
</dbReference>
<dbReference type="Pfam" id="PF00502">
    <property type="entry name" value="Phycobilisome"/>
    <property type="match status" value="1"/>
</dbReference>
<evidence type="ECO:0000313" key="4">
    <source>
        <dbReference type="EMBL" id="VIP01435.1"/>
    </source>
</evidence>
<dbReference type="Proteomes" id="UP000464378">
    <property type="component" value="Chromosome"/>
</dbReference>
<dbReference type="EMBL" id="LR593887">
    <property type="protein sequence ID" value="VTR98397.1"/>
    <property type="molecule type" value="Genomic_DNA"/>
</dbReference>
<dbReference type="RefSeq" id="WP_162656641.1">
    <property type="nucleotide sequence ID" value="NZ_LR593887.1"/>
</dbReference>
<dbReference type="AlphaFoldDB" id="A0A6C2YK02"/>
<evidence type="ECO:0000256" key="1">
    <source>
        <dbReference type="ARBA" id="ARBA00008182"/>
    </source>
</evidence>
<sequence>MTPWLNEMLYSVNERFFTPAELDKVRTYVNSVTPRMRVAEEIEKMESWLERELITQLARQHPTRTCYNQRFVRDVIESMRVVVQSMLADDPRLLQYRVTDHLTALVRNLEIPAEVVAAPYHLLQTLLAEKLGVSQWGILEPYLSQITDALAVATPV</sequence>
<dbReference type="EMBL" id="LR586016">
    <property type="protein sequence ID" value="VIP01435.1"/>
    <property type="molecule type" value="Genomic_DNA"/>
</dbReference>
<dbReference type="InterPro" id="IPR009050">
    <property type="entry name" value="Globin-like_sf"/>
</dbReference>
<dbReference type="GO" id="GO:0015979">
    <property type="term" value="P:photosynthesis"/>
    <property type="evidence" value="ECO:0007669"/>
    <property type="project" value="InterPro"/>
</dbReference>
<gene>
    <name evidence="4" type="ORF">GMBLW1_25250</name>
</gene>
<reference evidence="4" key="1">
    <citation type="submission" date="2019-04" db="EMBL/GenBank/DDBJ databases">
        <authorList>
            <consortium name="Science for Life Laboratories"/>
        </authorList>
    </citation>
    <scope>NUCLEOTIDE SEQUENCE</scope>
    <source>
        <strain evidence="4">MBLW1</strain>
    </source>
</reference>
<dbReference type="InterPro" id="IPR038719">
    <property type="entry name" value="Phycobilisome_asu/bsu_sf"/>
</dbReference>
<comment type="similarity">
    <text evidence="1">Belongs to the phycobiliprotein family.</text>
</comment>
<keyword evidence="5" id="KW-1185">Reference proteome</keyword>
<keyword evidence="3" id="KW-0089">Bile pigment</keyword>
<dbReference type="InParanoid" id="A0A6C2YK02"/>
<proteinExistence type="inferred from homology"/>
<evidence type="ECO:0000256" key="2">
    <source>
        <dbReference type="ARBA" id="ARBA00022991"/>
    </source>
</evidence>